<dbReference type="EMBL" id="UINC01034321">
    <property type="protein sequence ID" value="SVB24978.1"/>
    <property type="molecule type" value="Genomic_DNA"/>
</dbReference>
<proteinExistence type="predicted"/>
<accession>A0A382CFK7</accession>
<name>A0A382CFK7_9ZZZZ</name>
<sequence length="87" mass="10088">MGKISYQYMIEELGFTPEQIRGIVHEAQNNFGKTLMMIDEALLENDQFPEGGYEAFLPDKVQSELELESNYFSTNLSYHAVFQLIFQ</sequence>
<gene>
    <name evidence="1" type="ORF">METZ01_LOCUS177832</name>
</gene>
<protein>
    <submittedName>
        <fullName evidence="1">Uncharacterized protein</fullName>
    </submittedName>
</protein>
<dbReference type="AlphaFoldDB" id="A0A382CFK7"/>
<reference evidence="1" key="1">
    <citation type="submission" date="2018-05" db="EMBL/GenBank/DDBJ databases">
        <authorList>
            <person name="Lanie J.A."/>
            <person name="Ng W.-L."/>
            <person name="Kazmierczak K.M."/>
            <person name="Andrzejewski T.M."/>
            <person name="Davidsen T.M."/>
            <person name="Wayne K.J."/>
            <person name="Tettelin H."/>
            <person name="Glass J.I."/>
            <person name="Rusch D."/>
            <person name="Podicherti R."/>
            <person name="Tsui H.-C.T."/>
            <person name="Winkler M.E."/>
        </authorList>
    </citation>
    <scope>NUCLEOTIDE SEQUENCE</scope>
</reference>
<evidence type="ECO:0000313" key="1">
    <source>
        <dbReference type="EMBL" id="SVB24978.1"/>
    </source>
</evidence>
<organism evidence="1">
    <name type="scientific">marine metagenome</name>
    <dbReference type="NCBI Taxonomy" id="408172"/>
    <lineage>
        <taxon>unclassified sequences</taxon>
        <taxon>metagenomes</taxon>
        <taxon>ecological metagenomes</taxon>
    </lineage>
</organism>